<accession>A0A1I7ECM7</accession>
<sequence>MKHLLIVLILCLAQTAMAQDRAQADKVRQVLQRIGLPDGFHIDLYALVPGARQMALSPKGDVLFVGTRRSGVWRIPDHDRNGVADTIEKFAAAVDFDMPNGVAVDRNGTLFVAERNRILKFPNADQPGQPPAPVAVVPQGQLIPPDEQSNTHSARVIRFGPDGWLYVSLGQPYNVAPRSKLALYDRTGIGGIIRLRPDGSKREVYSRGIRNSVGMDFHPVTGELWFTDNQVDLMGDDIPPGEINRQSAPGQHFGFPWFGGGAVRTREYRDDDVPLATVMPVVETVAHAADLGMSFYAGTQFPRSYRHALFSAQHGSWNRSEPVGARVMVTTFDASGKARTRPFAEGWLAADGGYDGRPVDVIQTPDGALLVSDDFAGAIYRIRYAP</sequence>
<dbReference type="STRING" id="999627.SAMN05216236_16612"/>
<dbReference type="PANTHER" id="PTHR33546:SF1">
    <property type="entry name" value="LARGE, MULTIFUNCTIONAL SECRETED PROTEIN"/>
    <property type="match status" value="1"/>
</dbReference>
<reference evidence="3 4" key="1">
    <citation type="submission" date="2016-10" db="EMBL/GenBank/DDBJ databases">
        <authorList>
            <person name="de Groot N.N."/>
        </authorList>
    </citation>
    <scope>NUCLEOTIDE SEQUENCE [LARGE SCALE GENOMIC DNA]</scope>
    <source>
        <strain evidence="3 4">CGMCC 1.10959</strain>
    </source>
</reference>
<feature type="domain" description="Glucose/Sorbosone dehydrogenase" evidence="2">
    <location>
        <begin position="145"/>
        <end position="380"/>
    </location>
</feature>
<dbReference type="Proteomes" id="UP000182466">
    <property type="component" value="Unassembled WGS sequence"/>
</dbReference>
<dbReference type="PANTHER" id="PTHR33546">
    <property type="entry name" value="LARGE, MULTIFUNCTIONAL SECRETED PROTEIN-RELATED"/>
    <property type="match status" value="1"/>
</dbReference>
<name>A0A1I7ECM7_9RHOB</name>
<dbReference type="InterPro" id="IPR011042">
    <property type="entry name" value="6-blade_b-propeller_TolB-like"/>
</dbReference>
<dbReference type="RefSeq" id="WP_027263713.1">
    <property type="nucleotide sequence ID" value="NZ_FPAW01000066.1"/>
</dbReference>
<evidence type="ECO:0000259" key="2">
    <source>
        <dbReference type="Pfam" id="PF07995"/>
    </source>
</evidence>
<evidence type="ECO:0000313" key="4">
    <source>
        <dbReference type="Proteomes" id="UP000182466"/>
    </source>
</evidence>
<keyword evidence="1" id="KW-0732">Signal</keyword>
<evidence type="ECO:0000256" key="1">
    <source>
        <dbReference type="SAM" id="SignalP"/>
    </source>
</evidence>
<dbReference type="Gene3D" id="2.120.10.30">
    <property type="entry name" value="TolB, C-terminal domain"/>
    <property type="match status" value="1"/>
</dbReference>
<keyword evidence="4" id="KW-1185">Reference proteome</keyword>
<organism evidence="3 4">
    <name type="scientific">Sedimentitalea nanhaiensis</name>
    <dbReference type="NCBI Taxonomy" id="999627"/>
    <lineage>
        <taxon>Bacteria</taxon>
        <taxon>Pseudomonadati</taxon>
        <taxon>Pseudomonadota</taxon>
        <taxon>Alphaproteobacteria</taxon>
        <taxon>Rhodobacterales</taxon>
        <taxon>Paracoccaceae</taxon>
        <taxon>Sedimentitalea</taxon>
    </lineage>
</organism>
<proteinExistence type="predicted"/>
<feature type="chain" id="PRO_5010293367" evidence="1">
    <location>
        <begin position="19"/>
        <end position="386"/>
    </location>
</feature>
<feature type="signal peptide" evidence="1">
    <location>
        <begin position="1"/>
        <end position="18"/>
    </location>
</feature>
<dbReference type="AlphaFoldDB" id="A0A1I7ECM7"/>
<gene>
    <name evidence="3" type="ORF">SAMN05216236_16612</name>
</gene>
<dbReference type="OrthoDB" id="9770043at2"/>
<protein>
    <submittedName>
        <fullName evidence="3">Glucose/arabinose dehydrogenase, beta-propeller fold</fullName>
    </submittedName>
</protein>
<evidence type="ECO:0000313" key="3">
    <source>
        <dbReference type="EMBL" id="SFU21701.1"/>
    </source>
</evidence>
<dbReference type="EMBL" id="FPAW01000066">
    <property type="protein sequence ID" value="SFU21701.1"/>
    <property type="molecule type" value="Genomic_DNA"/>
</dbReference>
<dbReference type="Pfam" id="PF07995">
    <property type="entry name" value="GSDH"/>
    <property type="match status" value="1"/>
</dbReference>
<dbReference type="eggNOG" id="COG2133">
    <property type="taxonomic scope" value="Bacteria"/>
</dbReference>
<dbReference type="SUPFAM" id="SSF50952">
    <property type="entry name" value="Soluble quinoprotein glucose dehydrogenase"/>
    <property type="match status" value="1"/>
</dbReference>
<dbReference type="InterPro" id="IPR012938">
    <property type="entry name" value="Glc/Sorbosone_DH"/>
</dbReference>
<dbReference type="InterPro" id="IPR011041">
    <property type="entry name" value="Quinoprot_gluc/sorb_DH_b-prop"/>
</dbReference>